<accession>A0A6J5RRJ9</accession>
<evidence type="ECO:0000313" key="1">
    <source>
        <dbReference type="EMBL" id="CAB4196907.1"/>
    </source>
</evidence>
<name>A0A6J5RRJ9_9CAUD</name>
<protein>
    <submittedName>
        <fullName evidence="1">Uncharacterized protein</fullName>
    </submittedName>
</protein>
<sequence>MENKTIFAITCCSTPELRNAQFYSTIELARKQLKLMASERKHKLGVKCWNEDKNSFSFLLGWEEHSVKFAIIELPLDVYQ</sequence>
<proteinExistence type="predicted"/>
<organism evidence="1">
    <name type="scientific">uncultured Caudovirales phage</name>
    <dbReference type="NCBI Taxonomy" id="2100421"/>
    <lineage>
        <taxon>Viruses</taxon>
        <taxon>Duplodnaviria</taxon>
        <taxon>Heunggongvirae</taxon>
        <taxon>Uroviricota</taxon>
        <taxon>Caudoviricetes</taxon>
        <taxon>Peduoviridae</taxon>
        <taxon>Maltschvirus</taxon>
        <taxon>Maltschvirus maltsch</taxon>
    </lineage>
</organism>
<reference evidence="1" key="1">
    <citation type="submission" date="2020-05" db="EMBL/GenBank/DDBJ databases">
        <authorList>
            <person name="Chiriac C."/>
            <person name="Salcher M."/>
            <person name="Ghai R."/>
            <person name="Kavagutti S V."/>
        </authorList>
    </citation>
    <scope>NUCLEOTIDE SEQUENCE</scope>
</reference>
<dbReference type="EMBL" id="LR797252">
    <property type="protein sequence ID" value="CAB4196907.1"/>
    <property type="molecule type" value="Genomic_DNA"/>
</dbReference>
<gene>
    <name evidence="1" type="ORF">UFOVP1290_427</name>
</gene>